<evidence type="ECO:0000256" key="6">
    <source>
        <dbReference type="ARBA" id="ARBA00023121"/>
    </source>
</evidence>
<dbReference type="InParanoid" id="Q55CF0"/>
<dbReference type="GO" id="GO:0006950">
    <property type="term" value="P:response to stress"/>
    <property type="evidence" value="ECO:0007669"/>
    <property type="project" value="UniProtKB-ARBA"/>
</dbReference>
<dbReference type="GeneID" id="8617495"/>
<dbReference type="PhylomeDB" id="Q55CF0"/>
<reference evidence="13 14" key="1">
    <citation type="journal article" date="2005" name="Nature">
        <title>The genome of the social amoeba Dictyostelium discoideum.</title>
        <authorList>
            <consortium name="The Dictyostelium discoideum Sequencing Consortium"/>
            <person name="Eichinger L."/>
            <person name="Pachebat J.A."/>
            <person name="Glockner G."/>
            <person name="Rajandream M.A."/>
            <person name="Sucgang R."/>
            <person name="Berriman M."/>
            <person name="Song J."/>
            <person name="Olsen R."/>
            <person name="Szafranski K."/>
            <person name="Xu Q."/>
            <person name="Tunggal B."/>
            <person name="Kummerfeld S."/>
            <person name="Madera M."/>
            <person name="Konfortov B.A."/>
            <person name="Rivero F."/>
            <person name="Bankier A.T."/>
            <person name="Lehmann R."/>
            <person name="Hamlin N."/>
            <person name="Davies R."/>
            <person name="Gaudet P."/>
            <person name="Fey P."/>
            <person name="Pilcher K."/>
            <person name="Chen G."/>
            <person name="Saunders D."/>
            <person name="Sodergren E."/>
            <person name="Davis P."/>
            <person name="Kerhornou A."/>
            <person name="Nie X."/>
            <person name="Hall N."/>
            <person name="Anjard C."/>
            <person name="Hemphill L."/>
            <person name="Bason N."/>
            <person name="Farbrother P."/>
            <person name="Desany B."/>
            <person name="Just E."/>
            <person name="Morio T."/>
            <person name="Rost R."/>
            <person name="Churcher C."/>
            <person name="Cooper J."/>
            <person name="Haydock S."/>
            <person name="van Driessche N."/>
            <person name="Cronin A."/>
            <person name="Goodhead I."/>
            <person name="Muzny D."/>
            <person name="Mourier T."/>
            <person name="Pain A."/>
            <person name="Lu M."/>
            <person name="Harper D."/>
            <person name="Lindsay R."/>
            <person name="Hauser H."/>
            <person name="James K."/>
            <person name="Quiles M."/>
            <person name="Madan Babu M."/>
            <person name="Saito T."/>
            <person name="Buchrieser C."/>
            <person name="Wardroper A."/>
            <person name="Felder M."/>
            <person name="Thangavelu M."/>
            <person name="Johnson D."/>
            <person name="Knights A."/>
            <person name="Loulseged H."/>
            <person name="Mungall K."/>
            <person name="Oliver K."/>
            <person name="Price C."/>
            <person name="Quail M.A."/>
            <person name="Urushihara H."/>
            <person name="Hernandez J."/>
            <person name="Rabbinowitsch E."/>
            <person name="Steffen D."/>
            <person name="Sanders M."/>
            <person name="Ma J."/>
            <person name="Kohara Y."/>
            <person name="Sharp S."/>
            <person name="Simmonds M."/>
            <person name="Spiegler S."/>
            <person name="Tivey A."/>
            <person name="Sugano S."/>
            <person name="White B."/>
            <person name="Walker D."/>
            <person name="Woodward J."/>
            <person name="Winckler T."/>
            <person name="Tanaka Y."/>
            <person name="Shaulsky G."/>
            <person name="Schleicher M."/>
            <person name="Weinstock G."/>
            <person name="Rosenthal A."/>
            <person name="Cox E.C."/>
            <person name="Chisholm R.L."/>
            <person name="Gibbs R."/>
            <person name="Loomis W.F."/>
            <person name="Platzer M."/>
            <person name="Kay R.R."/>
            <person name="Williams J."/>
            <person name="Dear P.H."/>
            <person name="Noegel A.A."/>
            <person name="Barrell B."/>
            <person name="Kuspa A."/>
        </authorList>
    </citation>
    <scope>NUCLEOTIDE SEQUENCE [LARGE SCALE GENOMIC DNA]</scope>
    <source>
        <strain evidence="13 14">AX4</strain>
    </source>
</reference>
<comment type="caution">
    <text evidence="13">The sequence shown here is derived from an EMBL/GenBank/DDBJ whole genome shotgun (WGS) entry which is preliminary data.</text>
</comment>
<dbReference type="PIRSF" id="PIRSF036893">
    <property type="entry name" value="Lipocalin_ApoD"/>
    <property type="match status" value="1"/>
</dbReference>
<dbReference type="dictyBase" id="DDB_G0270086"/>
<evidence type="ECO:0000256" key="10">
    <source>
        <dbReference type="ARBA" id="ARBA00023288"/>
    </source>
</evidence>
<evidence type="ECO:0000256" key="5">
    <source>
        <dbReference type="ARBA" id="ARBA00022729"/>
    </source>
</evidence>
<evidence type="ECO:0000256" key="8">
    <source>
        <dbReference type="ARBA" id="ARBA00023139"/>
    </source>
</evidence>
<evidence type="ECO:0000256" key="2">
    <source>
        <dbReference type="ARBA" id="ARBA00004635"/>
    </source>
</evidence>
<keyword evidence="5" id="KW-0732">Signal</keyword>
<dbReference type="KEGG" id="ddi:DDB_G0270086"/>
<protein>
    <recommendedName>
        <fullName evidence="12">Lipocalin/cytosolic fatty-acid binding domain-containing protein</fullName>
    </recommendedName>
</protein>
<evidence type="ECO:0000256" key="9">
    <source>
        <dbReference type="ARBA" id="ARBA00023237"/>
    </source>
</evidence>
<accession>Q55CF0</accession>
<dbReference type="SUPFAM" id="SSF50814">
    <property type="entry name" value="Lipocalins"/>
    <property type="match status" value="1"/>
</dbReference>
<proteinExistence type="inferred from homology"/>
<evidence type="ECO:0000256" key="11">
    <source>
        <dbReference type="PIRNR" id="PIRNR036893"/>
    </source>
</evidence>
<dbReference type="RefSeq" id="XP_646531.1">
    <property type="nucleotide sequence ID" value="XM_641439.1"/>
</dbReference>
<dbReference type="FunCoup" id="Q55CF0">
    <property type="interactions" value="2"/>
</dbReference>
<keyword evidence="14" id="KW-1185">Reference proteome</keyword>
<dbReference type="Gene3D" id="2.40.128.20">
    <property type="match status" value="1"/>
</dbReference>
<dbReference type="PaxDb" id="44689-DDB0190794"/>
<dbReference type="AlphaFoldDB" id="Q55CF0"/>
<dbReference type="SMR" id="Q55CF0"/>
<dbReference type="FunFam" id="2.40.128.20:FF:000002">
    <property type="entry name" value="Outer membrane lipoprotein Blc"/>
    <property type="match status" value="1"/>
</dbReference>
<dbReference type="OMA" id="HKYLGRW"/>
<comment type="subunit">
    <text evidence="4">Homodimer.</text>
</comment>
<gene>
    <name evidence="13" type="ORF">DDB_G0270086</name>
</gene>
<evidence type="ECO:0000313" key="14">
    <source>
        <dbReference type="Proteomes" id="UP000002195"/>
    </source>
</evidence>
<dbReference type="eggNOG" id="KOG4824">
    <property type="taxonomic scope" value="Eukaryota"/>
</dbReference>
<dbReference type="Proteomes" id="UP000002195">
    <property type="component" value="Unassembled WGS sequence"/>
</dbReference>
<feature type="domain" description="Lipocalin/cytosolic fatty-acid binding" evidence="12">
    <location>
        <begin position="37"/>
        <end position="174"/>
    </location>
</feature>
<evidence type="ECO:0000259" key="12">
    <source>
        <dbReference type="Pfam" id="PF08212"/>
    </source>
</evidence>
<dbReference type="InterPro" id="IPR000566">
    <property type="entry name" value="Lipocln_cytosolic_FA-bd_dom"/>
</dbReference>
<dbReference type="VEuPathDB" id="AmoebaDB:DDB_G0270086"/>
<keyword evidence="9" id="KW-0998">Cell outer membrane</keyword>
<keyword evidence="7" id="KW-0472">Membrane</keyword>
<dbReference type="EMBL" id="AAFI02000005">
    <property type="protein sequence ID" value="EAL72393.1"/>
    <property type="molecule type" value="Genomic_DNA"/>
</dbReference>
<evidence type="ECO:0000313" key="13">
    <source>
        <dbReference type="EMBL" id="EAL72393.1"/>
    </source>
</evidence>
<name>Q55CF0_DICDI</name>
<keyword evidence="8" id="KW-0564">Palmitate</keyword>
<comment type="similarity">
    <text evidence="3 11">Belongs to the calycin superfamily. Lipocalin family.</text>
</comment>
<organism evidence="13 14">
    <name type="scientific">Dictyostelium discoideum</name>
    <name type="common">Social amoeba</name>
    <dbReference type="NCBI Taxonomy" id="44689"/>
    <lineage>
        <taxon>Eukaryota</taxon>
        <taxon>Amoebozoa</taxon>
        <taxon>Evosea</taxon>
        <taxon>Eumycetozoa</taxon>
        <taxon>Dictyostelia</taxon>
        <taxon>Dictyosteliales</taxon>
        <taxon>Dictyosteliaceae</taxon>
        <taxon>Dictyostelium</taxon>
    </lineage>
</organism>
<keyword evidence="10" id="KW-0449">Lipoprotein</keyword>
<dbReference type="HOGENOM" id="CLU_068449_3_0_1"/>
<evidence type="ECO:0000256" key="4">
    <source>
        <dbReference type="ARBA" id="ARBA00011738"/>
    </source>
</evidence>
<dbReference type="InterPro" id="IPR002446">
    <property type="entry name" value="Lipocalin_bac"/>
</dbReference>
<evidence type="ECO:0000256" key="3">
    <source>
        <dbReference type="ARBA" id="ARBA00006889"/>
    </source>
</evidence>
<keyword evidence="6" id="KW-0446">Lipid-binding</keyword>
<dbReference type="InterPro" id="IPR047202">
    <property type="entry name" value="Lipocalin_Blc-like_dom"/>
</dbReference>
<evidence type="ECO:0000256" key="1">
    <source>
        <dbReference type="ARBA" id="ARBA00004442"/>
    </source>
</evidence>
<dbReference type="PANTHER" id="PTHR10612:SF34">
    <property type="entry name" value="APOLIPOPROTEIN D"/>
    <property type="match status" value="1"/>
</dbReference>
<dbReference type="PRINTS" id="PR01171">
    <property type="entry name" value="BCTLIPOCALIN"/>
</dbReference>
<sequence>MEILIGATILGGVTYAYNSFKRYIPEGVHAVKPFYPEKYVGKWYEIARLYTYFEKDLDKITAEYSINKDGSITVVNSGYNYKKKKRENAKGIAYFVNGSDEGMLKVSFFGPFYSGYNVIAIDPDYKYALIAGQSFDYMWILSKEPTIPEKIKNSYLELAKSVGYDITKLIWSKQNENEN</sequence>
<dbReference type="GO" id="GO:0008289">
    <property type="term" value="F:lipid binding"/>
    <property type="evidence" value="ECO:0007669"/>
    <property type="project" value="UniProtKB-KW"/>
</dbReference>
<dbReference type="Pfam" id="PF08212">
    <property type="entry name" value="Lipocalin_2"/>
    <property type="match status" value="1"/>
</dbReference>
<dbReference type="CDD" id="cd19438">
    <property type="entry name" value="lipocalin_Blc-like"/>
    <property type="match status" value="1"/>
</dbReference>
<dbReference type="PANTHER" id="PTHR10612">
    <property type="entry name" value="APOLIPOPROTEIN D"/>
    <property type="match status" value="1"/>
</dbReference>
<comment type="subcellular location">
    <subcellularLocation>
        <location evidence="1">Cell outer membrane</location>
    </subcellularLocation>
    <subcellularLocation>
        <location evidence="2">Membrane</location>
        <topology evidence="2">Lipid-anchor</topology>
    </subcellularLocation>
</comment>
<evidence type="ECO:0000256" key="7">
    <source>
        <dbReference type="ARBA" id="ARBA00023136"/>
    </source>
</evidence>
<dbReference type="GO" id="GO:0016020">
    <property type="term" value="C:membrane"/>
    <property type="evidence" value="ECO:0007669"/>
    <property type="project" value="UniProtKB-SubCell"/>
</dbReference>
<dbReference type="InterPro" id="IPR022271">
    <property type="entry name" value="Lipocalin_ApoD"/>
</dbReference>
<dbReference type="InterPro" id="IPR012674">
    <property type="entry name" value="Calycin"/>
</dbReference>